<dbReference type="InterPro" id="IPR011991">
    <property type="entry name" value="ArsR-like_HTH"/>
</dbReference>
<gene>
    <name evidence="3" type="ORF">Sp14A_06560</name>
</gene>
<dbReference type="GO" id="GO:0003677">
    <property type="term" value="F:DNA binding"/>
    <property type="evidence" value="ECO:0007669"/>
    <property type="project" value="UniProtKB-KW"/>
</dbReference>
<dbReference type="GO" id="GO:0003700">
    <property type="term" value="F:DNA-binding transcription factor activity"/>
    <property type="evidence" value="ECO:0007669"/>
    <property type="project" value="InterPro"/>
</dbReference>
<dbReference type="RefSeq" id="WP_115129880.1">
    <property type="nucleotide sequence ID" value="NZ_CP022601.1"/>
</dbReference>
<name>A0A345VIN3_9STRE</name>
<evidence type="ECO:0000313" key="3">
    <source>
        <dbReference type="EMBL" id="AXJ12585.1"/>
    </source>
</evidence>
<evidence type="ECO:0000259" key="2">
    <source>
        <dbReference type="PROSITE" id="PS50987"/>
    </source>
</evidence>
<organism evidence="3 4">
    <name type="scientific">Streptococcus pluranimalium</name>
    <dbReference type="NCBI Taxonomy" id="82348"/>
    <lineage>
        <taxon>Bacteria</taxon>
        <taxon>Bacillati</taxon>
        <taxon>Bacillota</taxon>
        <taxon>Bacilli</taxon>
        <taxon>Lactobacillales</taxon>
        <taxon>Streptococcaceae</taxon>
        <taxon>Streptococcus</taxon>
    </lineage>
</organism>
<dbReference type="AlphaFoldDB" id="A0A345VIN3"/>
<dbReference type="Proteomes" id="UP000255411">
    <property type="component" value="Chromosome"/>
</dbReference>
<reference evidence="3 4" key="1">
    <citation type="submission" date="2017-07" db="EMBL/GenBank/DDBJ databases">
        <title>Streptococcus pluranimalium as cause of bovine abortion.</title>
        <authorList>
            <person name="Rodriguez Campos S."/>
            <person name="Gobeli Brawand S."/>
            <person name="Brodard I."/>
            <person name="Rychener L."/>
            <person name="Perreten V."/>
        </authorList>
    </citation>
    <scope>NUCLEOTIDE SEQUENCE [LARGE SCALE GENOMIC DNA]</scope>
    <source>
        <strain evidence="3 4">14A0014</strain>
    </source>
</reference>
<dbReference type="SUPFAM" id="SSF46785">
    <property type="entry name" value="Winged helix' DNA-binding domain"/>
    <property type="match status" value="1"/>
</dbReference>
<sequence length="328" mass="37912">MQGNYSSELIEQLFVASLVADKGEDMEMYKSSPMIETMAIYDQIHELLQPYKKKIKSLVLTSSDYFNLLHQCYFTLLNKGMVLENIEDFHDLCLKLSESEIQECLLALLEPENNQAGDFLDLLEETTLTEERKWHFLAFYRHPLEKMTELIALSGKLVQIYQPFLEIERDEKESFLASERLQVDLGESRNYYQLEGSVEPIVLSSWFMRGYFIQANSRTHLFVVSLGMLEQTQAKLELEEGHFYDILKSLSDPSRYQTMMSLTKPGAKRNTIAKELGISGAAVSFHTQKLLTAQLIQQNVEDKNTKYKTNTKLLVALVEKIQEDFDLK</sequence>
<dbReference type="CDD" id="cd00090">
    <property type="entry name" value="HTH_ARSR"/>
    <property type="match status" value="1"/>
</dbReference>
<accession>A0A345VIN3</accession>
<evidence type="ECO:0000313" key="4">
    <source>
        <dbReference type="Proteomes" id="UP000255411"/>
    </source>
</evidence>
<evidence type="ECO:0000256" key="1">
    <source>
        <dbReference type="ARBA" id="ARBA00023125"/>
    </source>
</evidence>
<dbReference type="InterPro" id="IPR036388">
    <property type="entry name" value="WH-like_DNA-bd_sf"/>
</dbReference>
<dbReference type="PROSITE" id="PS50987">
    <property type="entry name" value="HTH_ARSR_2"/>
    <property type="match status" value="1"/>
</dbReference>
<dbReference type="SMART" id="SM00418">
    <property type="entry name" value="HTH_ARSR"/>
    <property type="match status" value="1"/>
</dbReference>
<dbReference type="InterPro" id="IPR001845">
    <property type="entry name" value="HTH_ArsR_DNA-bd_dom"/>
</dbReference>
<dbReference type="EMBL" id="CP022601">
    <property type="protein sequence ID" value="AXJ12585.1"/>
    <property type="molecule type" value="Genomic_DNA"/>
</dbReference>
<proteinExistence type="predicted"/>
<feature type="domain" description="HTH arsR-type" evidence="2">
    <location>
        <begin position="236"/>
        <end position="328"/>
    </location>
</feature>
<keyword evidence="1" id="KW-0238">DNA-binding</keyword>
<protein>
    <recommendedName>
        <fullName evidence="2">HTH arsR-type domain-containing protein</fullName>
    </recommendedName>
</protein>
<dbReference type="Gene3D" id="1.10.10.10">
    <property type="entry name" value="Winged helix-like DNA-binding domain superfamily/Winged helix DNA-binding domain"/>
    <property type="match status" value="1"/>
</dbReference>
<dbReference type="InterPro" id="IPR036390">
    <property type="entry name" value="WH_DNA-bd_sf"/>
</dbReference>